<protein>
    <submittedName>
        <fullName evidence="1">Uncharacterized protein</fullName>
    </submittedName>
</protein>
<proteinExistence type="predicted"/>
<dbReference type="Proteomes" id="UP001164536">
    <property type="component" value="Plasmid unnamed5"/>
</dbReference>
<evidence type="ECO:0000313" key="2">
    <source>
        <dbReference type="Proteomes" id="UP001164536"/>
    </source>
</evidence>
<sequence>MLDNDKQIDAFGILTAQGSATPAPIISYRKATGLSDSLKSAVTALYLADVTYPPSISGYTDMLPKYINTLAAAAAEASRFIAAIQGYTTPSDLLQMKIGWECYAKGNRLTPVPPFALVEGLCDTATSESMIDALNHIELTALSDAMTLINEKMLAAAVPPGGEGEATPPPVPPSFTPAEIEALKVATETLSPLFSVLDATSTVTSDYTDRVNNSTAVATKSLANAVAITLTVGLTADPVMSQAIASIMPPGVIDALKEE</sequence>
<dbReference type="EMBL" id="CP114569">
    <property type="protein sequence ID" value="WAZ60666.1"/>
    <property type="molecule type" value="Genomic_DNA"/>
</dbReference>
<keyword evidence="1" id="KW-0614">Plasmid</keyword>
<reference evidence="1" key="1">
    <citation type="submission" date="2022-12" db="EMBL/GenBank/DDBJ databases">
        <title>2953647.</title>
        <authorList>
            <person name="Hergert J."/>
            <person name="Casey R."/>
            <person name="Wagner J."/>
            <person name="Young E.L."/>
            <person name="Oakeson K.F."/>
        </authorList>
    </citation>
    <scope>NUCLEOTIDE SEQUENCE</scope>
    <source>
        <strain evidence="1">2953647</strain>
        <plasmid evidence="1">unnamed5</plasmid>
    </source>
</reference>
<dbReference type="RefSeq" id="WP_071444870.1">
    <property type="nucleotide sequence ID" value="NZ_CP114569.1"/>
</dbReference>
<name>A0ABY7LB80_CITFR</name>
<evidence type="ECO:0000313" key="1">
    <source>
        <dbReference type="EMBL" id="WAZ60666.1"/>
    </source>
</evidence>
<accession>A0ABY7LB80</accession>
<organism evidence="1 2">
    <name type="scientific">Citrobacter freundii</name>
    <dbReference type="NCBI Taxonomy" id="546"/>
    <lineage>
        <taxon>Bacteria</taxon>
        <taxon>Pseudomonadati</taxon>
        <taxon>Pseudomonadota</taxon>
        <taxon>Gammaproteobacteria</taxon>
        <taxon>Enterobacterales</taxon>
        <taxon>Enterobacteriaceae</taxon>
        <taxon>Citrobacter</taxon>
        <taxon>Citrobacter freundii complex</taxon>
    </lineage>
</organism>
<gene>
    <name evidence="1" type="ORF">O4000_29060</name>
</gene>
<geneLocation type="plasmid" evidence="1 2">
    <name>unnamed5</name>
</geneLocation>
<keyword evidence="2" id="KW-1185">Reference proteome</keyword>